<feature type="domain" description="UDP-N-acetylglucosamine 2-epimerase" evidence="2">
    <location>
        <begin position="32"/>
        <end position="358"/>
    </location>
</feature>
<dbReference type="PANTHER" id="PTHR43174">
    <property type="entry name" value="UDP-N-ACETYLGLUCOSAMINE 2-EPIMERASE"/>
    <property type="match status" value="1"/>
</dbReference>
<dbReference type="OrthoDB" id="9803238at2"/>
<dbReference type="Pfam" id="PF02350">
    <property type="entry name" value="Epimerase_2"/>
    <property type="match status" value="1"/>
</dbReference>
<organism evidence="3 4">
    <name type="scientific">Thermoleophilum album</name>
    <dbReference type="NCBI Taxonomy" id="29539"/>
    <lineage>
        <taxon>Bacteria</taxon>
        <taxon>Bacillati</taxon>
        <taxon>Actinomycetota</taxon>
        <taxon>Thermoleophilia</taxon>
        <taxon>Thermoleophilales</taxon>
        <taxon>Thermoleophilaceae</taxon>
        <taxon>Thermoleophilum</taxon>
    </lineage>
</organism>
<dbReference type="STRING" id="29539.SAMN02745716_0689"/>
<dbReference type="EMBL" id="FNWJ01000001">
    <property type="protein sequence ID" value="SEH11196.1"/>
    <property type="molecule type" value="Genomic_DNA"/>
</dbReference>
<dbReference type="InterPro" id="IPR003331">
    <property type="entry name" value="UDP_GlcNAc_Epimerase_2_dom"/>
</dbReference>
<dbReference type="PANTHER" id="PTHR43174:SF1">
    <property type="entry name" value="UDP-N-ACETYLGLUCOSAMINE 2-EPIMERASE"/>
    <property type="match status" value="1"/>
</dbReference>
<evidence type="ECO:0000256" key="1">
    <source>
        <dbReference type="RuleBase" id="RU003513"/>
    </source>
</evidence>
<dbReference type="RefSeq" id="WP_093116233.1">
    <property type="nucleotide sequence ID" value="NZ_FNWJ01000001.1"/>
</dbReference>
<gene>
    <name evidence="3" type="ORF">SAMN02745716_0689</name>
</gene>
<dbReference type="GO" id="GO:0016853">
    <property type="term" value="F:isomerase activity"/>
    <property type="evidence" value="ECO:0007669"/>
    <property type="project" value="UniProtKB-KW"/>
</dbReference>
<name>A0A1H6FK22_THEAL</name>
<dbReference type="AlphaFoldDB" id="A0A1H6FK22"/>
<dbReference type="Proteomes" id="UP000222056">
    <property type="component" value="Unassembled WGS sequence"/>
</dbReference>
<evidence type="ECO:0000259" key="2">
    <source>
        <dbReference type="Pfam" id="PF02350"/>
    </source>
</evidence>
<proteinExistence type="inferred from homology"/>
<accession>A0A1H6FK22</accession>
<dbReference type="SUPFAM" id="SSF53756">
    <property type="entry name" value="UDP-Glycosyltransferase/glycogen phosphorylase"/>
    <property type="match status" value="1"/>
</dbReference>
<sequence>MSERRSRPRVVTVVGNRPQFVKAAAVSRLLRERVDEVLVHTGQHYDAELSDVFFDELDLPAPDHYLGAGGGSNLEQLARMLPSLEALVADLAPDLLLVYGDTNSTLAGALAARAGGIALAHVEAGMRSFDRAMPEETNRVLTDHVSDLLFCSTETAVENLAREGLRLGVHLVGDVMADLLLASADRAESCSRALEERSLEPQRYLLVTAHRAGNVDDEHRLRALVELLESLPLPAVVPLHPRTRTRLARLGLAERLAQNPHLRIEPPLGYLDFIRLLRNARAVLTDSGGVQKEAYLLGTPCLTLRERTEWVETVAAGWNTLVGLDRDRALAALQRRPPATRPELYGGGRAAERIREIICAYTGAP</sequence>
<comment type="similarity">
    <text evidence="1">Belongs to the UDP-N-acetylglucosamine 2-epimerase family.</text>
</comment>
<evidence type="ECO:0000313" key="4">
    <source>
        <dbReference type="Proteomes" id="UP000222056"/>
    </source>
</evidence>
<keyword evidence="1" id="KW-0413">Isomerase</keyword>
<evidence type="ECO:0000313" key="3">
    <source>
        <dbReference type="EMBL" id="SEH11196.1"/>
    </source>
</evidence>
<keyword evidence="4" id="KW-1185">Reference proteome</keyword>
<protein>
    <submittedName>
        <fullName evidence="3">UDP-N-acetylglucosamine 2-epimerase (Non-hydrolysing)</fullName>
    </submittedName>
</protein>
<dbReference type="Gene3D" id="3.40.50.2000">
    <property type="entry name" value="Glycogen Phosphorylase B"/>
    <property type="match status" value="2"/>
</dbReference>
<dbReference type="CDD" id="cd03786">
    <property type="entry name" value="GTB_UDP-GlcNAc_2-Epimerase"/>
    <property type="match status" value="1"/>
</dbReference>
<reference evidence="4" key="1">
    <citation type="submission" date="2016-10" db="EMBL/GenBank/DDBJ databases">
        <authorList>
            <person name="Varghese N."/>
            <person name="Submissions S."/>
        </authorList>
    </citation>
    <scope>NUCLEOTIDE SEQUENCE [LARGE SCALE GENOMIC DNA]</scope>
    <source>
        <strain evidence="4">ATCC 35263</strain>
    </source>
</reference>
<dbReference type="InterPro" id="IPR029767">
    <property type="entry name" value="WecB-like"/>
</dbReference>
<dbReference type="NCBIfam" id="TIGR00236">
    <property type="entry name" value="wecB"/>
    <property type="match status" value="1"/>
</dbReference>